<dbReference type="InterPro" id="IPR021104">
    <property type="entry name" value="KfrA_DNA-bd_N"/>
</dbReference>
<comment type="caution">
    <text evidence="4">The sequence shown here is derived from an EMBL/GenBank/DDBJ whole genome shotgun (WGS) entry which is preliminary data.</text>
</comment>
<evidence type="ECO:0000313" key="4">
    <source>
        <dbReference type="EMBL" id="PRD64102.1"/>
    </source>
</evidence>
<feature type="region of interest" description="Disordered" evidence="2">
    <location>
        <begin position="295"/>
        <end position="335"/>
    </location>
</feature>
<evidence type="ECO:0000256" key="1">
    <source>
        <dbReference type="SAM" id="Coils"/>
    </source>
</evidence>
<name>A0A2S9K0Z1_9BURK</name>
<keyword evidence="1" id="KW-0175">Coiled coil</keyword>
<feature type="compositionally biased region" description="Basic and acidic residues" evidence="2">
    <location>
        <begin position="299"/>
        <end position="308"/>
    </location>
</feature>
<dbReference type="Proteomes" id="UP000238589">
    <property type="component" value="Unassembled WGS sequence"/>
</dbReference>
<reference evidence="4 5" key="1">
    <citation type="submission" date="2018-03" db="EMBL/GenBank/DDBJ databases">
        <title>Comparative genomics illustrates the genes involved in a hyperalkaliphilic mechanisms of Serpentinomonas isolated from highly-alkaline calcium-rich serpentinized springs.</title>
        <authorList>
            <person name="Suzuki S."/>
            <person name="Ishii S."/>
            <person name="Walworth N."/>
            <person name="Bird L."/>
            <person name="Kuenen J.G."/>
            <person name="Nealson K.H."/>
        </authorList>
    </citation>
    <scope>NUCLEOTIDE SEQUENCE [LARGE SCALE GENOMIC DNA]</scope>
    <source>
        <strain evidence="4 5">P1</strain>
    </source>
</reference>
<feature type="domain" description="KfrA N-terminal DNA-binding" evidence="3">
    <location>
        <begin position="28"/>
        <end position="139"/>
    </location>
</feature>
<proteinExistence type="predicted"/>
<dbReference type="Pfam" id="PF11740">
    <property type="entry name" value="KfrA_N"/>
    <property type="match status" value="1"/>
</dbReference>
<feature type="coiled-coil region" evidence="1">
    <location>
        <begin position="126"/>
        <end position="259"/>
    </location>
</feature>
<dbReference type="OrthoDB" id="9178680at2"/>
<keyword evidence="5" id="KW-1185">Reference proteome</keyword>
<evidence type="ECO:0000313" key="5">
    <source>
        <dbReference type="Proteomes" id="UP000238589"/>
    </source>
</evidence>
<sequence>MSEESEIQTEVEALRARFSDTKTLYREVCALLFFRYGITPTASKLYQHVRKGSMSAPAEALANFWEDLRSKARVEIDHPDLPDTLKQATGQVVSELWGQATELARTELAAVRVEARAEAQGALASLEQALQLNAQLEVQIQAAAGRIGELEARAQSLDSELERERRTHAATTARADALQRQIDELKLEQAKNRQHFSAELDKGRQAIADAAQRATEAERRALREIDLERTARSHSEKQLEQMRTKLAEAERNHQAKLIDMSAAASRMASELDNAKAASAESVRIGQEQSAALQQALRDVSQHKAEADTLRALMAQFQPSPKPVRRKRSPGGPEGQ</sequence>
<accession>A0A2S9K0Z1</accession>
<dbReference type="AlphaFoldDB" id="A0A2S9K0Z1"/>
<protein>
    <recommendedName>
        <fullName evidence="3">KfrA N-terminal DNA-binding domain-containing protein</fullName>
    </recommendedName>
</protein>
<evidence type="ECO:0000256" key="2">
    <source>
        <dbReference type="SAM" id="MobiDB-lite"/>
    </source>
</evidence>
<organism evidence="4 5">
    <name type="scientific">Malikia granosa</name>
    <dbReference type="NCBI Taxonomy" id="263067"/>
    <lineage>
        <taxon>Bacteria</taxon>
        <taxon>Pseudomonadati</taxon>
        <taxon>Pseudomonadota</taxon>
        <taxon>Betaproteobacteria</taxon>
        <taxon>Burkholderiales</taxon>
        <taxon>Comamonadaceae</taxon>
        <taxon>Malikia</taxon>
    </lineage>
</organism>
<dbReference type="EMBL" id="PVLQ01000092">
    <property type="protein sequence ID" value="PRD64102.1"/>
    <property type="molecule type" value="Genomic_DNA"/>
</dbReference>
<dbReference type="RefSeq" id="WP_105749568.1">
    <property type="nucleotide sequence ID" value="NZ_PVLQ01000092.1"/>
</dbReference>
<gene>
    <name evidence="4" type="ORF">C6P64_16130</name>
</gene>
<evidence type="ECO:0000259" key="3">
    <source>
        <dbReference type="Pfam" id="PF11740"/>
    </source>
</evidence>